<evidence type="ECO:0000256" key="8">
    <source>
        <dbReference type="ARBA" id="ARBA00022741"/>
    </source>
</evidence>
<dbReference type="Pfam" id="PF03109">
    <property type="entry name" value="ABC1"/>
    <property type="match status" value="1"/>
</dbReference>
<dbReference type="SUPFAM" id="SSF56112">
    <property type="entry name" value="Protein kinase-like (PK-like)"/>
    <property type="match status" value="1"/>
</dbReference>
<dbReference type="CDD" id="cd13972">
    <property type="entry name" value="UbiB"/>
    <property type="match status" value="1"/>
</dbReference>
<keyword evidence="3" id="KW-1003">Cell membrane</keyword>
<gene>
    <name evidence="15" type="primary">ubiB</name>
    <name evidence="15" type="ORF">INQ41_12545</name>
</gene>
<feature type="transmembrane region" description="Helical" evidence="13">
    <location>
        <begin position="512"/>
        <end position="530"/>
    </location>
</feature>
<feature type="transmembrane region" description="Helical" evidence="13">
    <location>
        <begin position="542"/>
        <end position="559"/>
    </location>
</feature>
<keyword evidence="10" id="KW-0067">ATP-binding</keyword>
<keyword evidence="6" id="KW-0831">Ubiquinone biosynthesis</keyword>
<dbReference type="PANTHER" id="PTHR10566:SF113">
    <property type="entry name" value="PROTEIN ACTIVITY OF BC1 COMPLEX KINASE 7, CHLOROPLASTIC"/>
    <property type="match status" value="1"/>
</dbReference>
<name>A0A7S6UFN1_9GAMM</name>
<dbReference type="RefSeq" id="WP_193984948.1">
    <property type="nucleotide sequence ID" value="NZ_CP063656.1"/>
</dbReference>
<evidence type="ECO:0000256" key="2">
    <source>
        <dbReference type="ARBA" id="ARBA00009670"/>
    </source>
</evidence>
<evidence type="ECO:0000256" key="4">
    <source>
        <dbReference type="ARBA" id="ARBA00022519"/>
    </source>
</evidence>
<sequence length="562" mass="62150">MKAALRAWRIGRVLLRYRLDELLEGTSAERWLKLARPFVPRASAEIVSQPRGVRLRLALQELGPIFVKFGQILSTRPDLVPPDIAVELSTLQDNVAPFDGEVARAIVEASLGRPVEAAFASFHTTPLASASIAQVHAATLPASGGNPGREVVVKVLRPGIEDQVAADIGLLSALAGIVERTHPRAEKIRPRAIVAEIESTLAAELDLEREGANASVLRRFWTQADGSPSDDLYVPEVIWSHTAGKALTLERVYGIPSDDIQALDAAGIDRPALAAKGVRVFYTQVFRDNFFHADAHAGNIWVDIDPARKANPRFIALDFGIMGQLSDDDQYYLAENFMAIFNRDYRRIAELHLRAGWMPADSRLDELEAAVRGVCEPYFTRPLSEISLAEVLVKLFRTAQRHQLTLQPQLILLQKTLLNIEGLGRQLDPRIDIWGVAKPVLKKILAARYSPRRLLREFRRHLPELVTHAPEMPRLLHTWLTQQVRGEHELRMRSADLAELARTARETQKRTVAAILGSGLLVASAVLYGFDAGGAGQWSVPVASWIAGIAGVAAMLLAWPRR</sequence>
<dbReference type="GO" id="GO:0016301">
    <property type="term" value="F:kinase activity"/>
    <property type="evidence" value="ECO:0007669"/>
    <property type="project" value="UniProtKB-KW"/>
</dbReference>
<evidence type="ECO:0000313" key="16">
    <source>
        <dbReference type="Proteomes" id="UP000594059"/>
    </source>
</evidence>
<evidence type="ECO:0000313" key="15">
    <source>
        <dbReference type="EMBL" id="QOW19420.1"/>
    </source>
</evidence>
<evidence type="ECO:0000256" key="6">
    <source>
        <dbReference type="ARBA" id="ARBA00022688"/>
    </source>
</evidence>
<evidence type="ECO:0000256" key="13">
    <source>
        <dbReference type="SAM" id="Phobius"/>
    </source>
</evidence>
<dbReference type="AlphaFoldDB" id="A0A7S6UFN1"/>
<evidence type="ECO:0000256" key="1">
    <source>
        <dbReference type="ARBA" id="ARBA00005020"/>
    </source>
</evidence>
<dbReference type="InterPro" id="IPR010232">
    <property type="entry name" value="UbiB"/>
</dbReference>
<dbReference type="InterPro" id="IPR004147">
    <property type="entry name" value="ABC1_dom"/>
</dbReference>
<comment type="similarity">
    <text evidence="2">Belongs to the protein kinase superfamily. ADCK protein kinase family.</text>
</comment>
<dbReference type="Proteomes" id="UP000594059">
    <property type="component" value="Chromosome"/>
</dbReference>
<dbReference type="NCBIfam" id="NF003404">
    <property type="entry name" value="PRK04750.1"/>
    <property type="match status" value="1"/>
</dbReference>
<evidence type="ECO:0000256" key="12">
    <source>
        <dbReference type="ARBA" id="ARBA00023136"/>
    </source>
</evidence>
<evidence type="ECO:0000256" key="9">
    <source>
        <dbReference type="ARBA" id="ARBA00022777"/>
    </source>
</evidence>
<dbReference type="InterPro" id="IPR045308">
    <property type="entry name" value="UbiB_bact"/>
</dbReference>
<protein>
    <submittedName>
        <fullName evidence="15">Ubiquinone biosynthesis regulatory protein kinase UbiB</fullName>
    </submittedName>
</protein>
<keyword evidence="16" id="KW-1185">Reference proteome</keyword>
<keyword evidence="7 13" id="KW-0812">Transmembrane</keyword>
<evidence type="ECO:0000259" key="14">
    <source>
        <dbReference type="Pfam" id="PF03109"/>
    </source>
</evidence>
<dbReference type="EMBL" id="CP063656">
    <property type="protein sequence ID" value="QOW19420.1"/>
    <property type="molecule type" value="Genomic_DNA"/>
</dbReference>
<evidence type="ECO:0000256" key="10">
    <source>
        <dbReference type="ARBA" id="ARBA00022840"/>
    </source>
</evidence>
<organism evidence="15 16">
    <name type="scientific">Novilysobacter ciconiae</name>
    <dbReference type="NCBI Taxonomy" id="2781022"/>
    <lineage>
        <taxon>Bacteria</taxon>
        <taxon>Pseudomonadati</taxon>
        <taxon>Pseudomonadota</taxon>
        <taxon>Gammaproteobacteria</taxon>
        <taxon>Lysobacterales</taxon>
        <taxon>Lysobacteraceae</taxon>
        <taxon>Novilysobacter</taxon>
    </lineage>
</organism>
<keyword evidence="8" id="KW-0547">Nucleotide-binding</keyword>
<feature type="domain" description="ABC1 atypical kinase-like" evidence="14">
    <location>
        <begin position="91"/>
        <end position="352"/>
    </location>
</feature>
<evidence type="ECO:0000256" key="11">
    <source>
        <dbReference type="ARBA" id="ARBA00022989"/>
    </source>
</evidence>
<proteinExistence type="inferred from homology"/>
<reference evidence="15 16" key="1">
    <citation type="submission" date="2020-10" db="EMBL/GenBank/DDBJ databases">
        <title>complete genome sequencing of Lysobacter sp. H21R20.</title>
        <authorList>
            <person name="Bae J.-W."/>
            <person name="Lee S.-Y."/>
        </authorList>
    </citation>
    <scope>NUCLEOTIDE SEQUENCE [LARGE SCALE GENOMIC DNA]</scope>
    <source>
        <strain evidence="15 16">H21R20</strain>
    </source>
</reference>
<evidence type="ECO:0000256" key="3">
    <source>
        <dbReference type="ARBA" id="ARBA00022475"/>
    </source>
</evidence>
<dbReference type="NCBIfam" id="TIGR01982">
    <property type="entry name" value="UbiB"/>
    <property type="match status" value="1"/>
</dbReference>
<evidence type="ECO:0000256" key="5">
    <source>
        <dbReference type="ARBA" id="ARBA00022679"/>
    </source>
</evidence>
<keyword evidence="5" id="KW-0808">Transferase</keyword>
<accession>A0A7S6UFN1</accession>
<keyword evidence="4" id="KW-0997">Cell inner membrane</keyword>
<dbReference type="InterPro" id="IPR050154">
    <property type="entry name" value="UbiB_kinase"/>
</dbReference>
<dbReference type="InterPro" id="IPR011009">
    <property type="entry name" value="Kinase-like_dom_sf"/>
</dbReference>
<evidence type="ECO:0000256" key="7">
    <source>
        <dbReference type="ARBA" id="ARBA00022692"/>
    </source>
</evidence>
<comment type="pathway">
    <text evidence="1">Cofactor biosynthesis; ubiquinone biosynthesis [regulation].</text>
</comment>
<keyword evidence="11 13" id="KW-1133">Transmembrane helix</keyword>
<keyword evidence="15" id="KW-0830">Ubiquinone</keyword>
<dbReference type="GO" id="GO:0006744">
    <property type="term" value="P:ubiquinone biosynthetic process"/>
    <property type="evidence" value="ECO:0007669"/>
    <property type="project" value="UniProtKB-UniPathway"/>
</dbReference>
<keyword evidence="12 13" id="KW-0472">Membrane</keyword>
<keyword evidence="9" id="KW-0418">Kinase</keyword>
<dbReference type="KEGG" id="lcic:INQ41_12545"/>
<dbReference type="UniPathway" id="UPA00232"/>
<dbReference type="PANTHER" id="PTHR10566">
    <property type="entry name" value="CHAPERONE-ACTIVITY OF BC1 COMPLEX CABC1 -RELATED"/>
    <property type="match status" value="1"/>
</dbReference>
<dbReference type="GO" id="GO:0005524">
    <property type="term" value="F:ATP binding"/>
    <property type="evidence" value="ECO:0007669"/>
    <property type="project" value="UniProtKB-KW"/>
</dbReference>